<feature type="region of interest" description="Disordered" evidence="1">
    <location>
        <begin position="20"/>
        <end position="135"/>
    </location>
</feature>
<keyword evidence="2" id="KW-0732">Signal</keyword>
<dbReference type="AlphaFoldDB" id="A0A1G9FLR5"/>
<dbReference type="STRING" id="576118.SAMN05216216_1133"/>
<feature type="compositionally biased region" description="Acidic residues" evidence="1">
    <location>
        <begin position="25"/>
        <end position="106"/>
    </location>
</feature>
<dbReference type="Pfam" id="PF06998">
    <property type="entry name" value="DUF1307"/>
    <property type="match status" value="1"/>
</dbReference>
<dbReference type="EMBL" id="FNFY01000013">
    <property type="protein sequence ID" value="SDK89292.1"/>
    <property type="molecule type" value="Genomic_DNA"/>
</dbReference>
<protein>
    <submittedName>
        <fullName evidence="3">Uncharacterized lipoprotein YehR, DUF1307 family</fullName>
    </submittedName>
</protein>
<evidence type="ECO:0000256" key="1">
    <source>
        <dbReference type="SAM" id="MobiDB-lite"/>
    </source>
</evidence>
<organism evidence="3 4">
    <name type="scientific">Lacicoccus qingdaonensis</name>
    <dbReference type="NCBI Taxonomy" id="576118"/>
    <lineage>
        <taxon>Bacteria</taxon>
        <taxon>Bacillati</taxon>
        <taxon>Bacillota</taxon>
        <taxon>Bacilli</taxon>
        <taxon>Bacillales</taxon>
        <taxon>Salinicoccaceae</taxon>
        <taxon>Lacicoccus</taxon>
    </lineage>
</organism>
<dbReference type="Proteomes" id="UP000199008">
    <property type="component" value="Unassembled WGS sequence"/>
</dbReference>
<sequence length="257" mass="27387">MKKLLKLCTVGGMALVIAACGNGGEDTDTGDDAATEETETTEEGADDTADGGEEGSETESEESASEEETGSESEEPAEEDSTGSEAGDSSEESGTESESGTEETETEGSASDTSDEADAGEDAAAGEEQSKTFILEEEGFVNELVYYHIDDEVQRQTSESDITYEALGVENEEQARELLEQQSPDYEGVEGVEHNIEFGDEGVIETLEVDYTVADISEVSALEGAEFDEEADEAQFISMEQSEEQLLNSGYEEAEGE</sequence>
<dbReference type="PROSITE" id="PS51257">
    <property type="entry name" value="PROKAR_LIPOPROTEIN"/>
    <property type="match status" value="1"/>
</dbReference>
<feature type="compositionally biased region" description="Acidic residues" evidence="1">
    <location>
        <begin position="113"/>
        <end position="125"/>
    </location>
</feature>
<evidence type="ECO:0000256" key="2">
    <source>
        <dbReference type="SAM" id="SignalP"/>
    </source>
</evidence>
<dbReference type="RefSeq" id="WP_092986417.1">
    <property type="nucleotide sequence ID" value="NZ_FNFY01000013.1"/>
</dbReference>
<evidence type="ECO:0000313" key="3">
    <source>
        <dbReference type="EMBL" id="SDK89292.1"/>
    </source>
</evidence>
<keyword evidence="3" id="KW-0449">Lipoprotein</keyword>
<dbReference type="Gene3D" id="3.30.1830.10">
    <property type="entry name" value="YehR-like"/>
    <property type="match status" value="1"/>
</dbReference>
<dbReference type="OrthoDB" id="6586670at2"/>
<feature type="chain" id="PRO_5038828251" evidence="2">
    <location>
        <begin position="19"/>
        <end position="257"/>
    </location>
</feature>
<keyword evidence="4" id="KW-1185">Reference proteome</keyword>
<feature type="signal peptide" evidence="2">
    <location>
        <begin position="1"/>
        <end position="18"/>
    </location>
</feature>
<gene>
    <name evidence="3" type="ORF">SAMN05216216_1133</name>
</gene>
<proteinExistence type="predicted"/>
<name>A0A1G9FLR5_9BACL</name>
<accession>A0A1G9FLR5</accession>
<dbReference type="SUPFAM" id="SSF160704">
    <property type="entry name" value="YehR-like"/>
    <property type="match status" value="1"/>
</dbReference>
<evidence type="ECO:0000313" key="4">
    <source>
        <dbReference type="Proteomes" id="UP000199008"/>
    </source>
</evidence>
<dbReference type="InterPro" id="IPR009736">
    <property type="entry name" value="DUF1307"/>
</dbReference>
<dbReference type="InterPro" id="IPR036699">
    <property type="entry name" value="YehR-like_sf"/>
</dbReference>
<reference evidence="4" key="1">
    <citation type="submission" date="2016-10" db="EMBL/GenBank/DDBJ databases">
        <authorList>
            <person name="Varghese N."/>
            <person name="Submissions S."/>
        </authorList>
    </citation>
    <scope>NUCLEOTIDE SEQUENCE [LARGE SCALE GENOMIC DNA]</scope>
    <source>
        <strain evidence="4">CGMCC 1.8895</strain>
    </source>
</reference>